<dbReference type="Proteomes" id="UP000006455">
    <property type="component" value="Unassembled WGS sequence"/>
</dbReference>
<dbReference type="InterPro" id="IPR022171">
    <property type="entry name" value="PPE_C"/>
</dbReference>
<name>J4TKT9_9MYCO</name>
<proteinExistence type="inferred from homology"/>
<evidence type="ECO:0000259" key="3">
    <source>
        <dbReference type="Pfam" id="PF00823"/>
    </source>
</evidence>
<feature type="compositionally biased region" description="Low complexity" evidence="2">
    <location>
        <begin position="181"/>
        <end position="209"/>
    </location>
</feature>
<feature type="domain" description="PPE" evidence="3">
    <location>
        <begin position="3"/>
        <end position="165"/>
    </location>
</feature>
<dbReference type="GeneID" id="31527314"/>
<dbReference type="Pfam" id="PF00823">
    <property type="entry name" value="PPE"/>
    <property type="match status" value="1"/>
</dbReference>
<comment type="caution">
    <text evidence="5">The sequence shown here is derived from an EMBL/GenBank/DDBJ whole genome shotgun (WGS) entry which is preliminary data.</text>
</comment>
<dbReference type="SUPFAM" id="SSF140459">
    <property type="entry name" value="PE/PPE dimer-like"/>
    <property type="match status" value="1"/>
</dbReference>
<accession>J4TKT9</accession>
<feature type="compositionally biased region" description="Low complexity" evidence="2">
    <location>
        <begin position="216"/>
        <end position="229"/>
    </location>
</feature>
<sequence length="410" mass="40166">MVDYGAFPPEFNSARIYSGPGSSSLATAASAWSSLAAELNSAALSYEKVVTSLSSEEWTGAASAEMAQAAEPFVEWMTSTAAQAEEAATQAHSAASAYETALSSSVPPPLIASNRTQATELHAKNVLGQNTPLIAQLEAQYGEYWAQDAAAMYRYAGQSSSATKVSQFRKAPQVTNPAGKATQSAAVTNATTTSPASNTPKALAAASSGTSGGSSGSAAAGGASSAATKSSTDPMSEAWFLLTGQSSFPSNLGSLVNGYSPFAGLFYNTEGLPYFSTGMANSFTQIAKSVGAIGGAAPAVAKALPGLGGLGGMLGGGAAAAHPVAALGGATSVGGKLSVPITWSGASGAAPAVGHAVPVSSVSAAPEAAGEPGNLLGGMPLSGAGAGGHGVAGPKYGFRPTVMARPPFAG</sequence>
<protein>
    <recommendedName>
        <fullName evidence="7">PPE family protein</fullName>
    </recommendedName>
</protein>
<evidence type="ECO:0000313" key="6">
    <source>
        <dbReference type="Proteomes" id="UP000006455"/>
    </source>
</evidence>
<evidence type="ECO:0008006" key="7">
    <source>
        <dbReference type="Google" id="ProtNLM"/>
    </source>
</evidence>
<dbReference type="EMBL" id="AFVW02000002">
    <property type="protein sequence ID" value="EJO90448.1"/>
    <property type="molecule type" value="Genomic_DNA"/>
</dbReference>
<dbReference type="PANTHER" id="PTHR46766:SF1">
    <property type="entry name" value="GLUTAMINE-RICH PROTEIN 2"/>
    <property type="match status" value="1"/>
</dbReference>
<dbReference type="AlphaFoldDB" id="J4TKT9"/>
<evidence type="ECO:0000256" key="1">
    <source>
        <dbReference type="ARBA" id="ARBA00010652"/>
    </source>
</evidence>
<organism evidence="5 6">
    <name type="scientific">Mycobacterium colombiense CECT 3035</name>
    <dbReference type="NCBI Taxonomy" id="1041522"/>
    <lineage>
        <taxon>Bacteria</taxon>
        <taxon>Bacillati</taxon>
        <taxon>Actinomycetota</taxon>
        <taxon>Actinomycetes</taxon>
        <taxon>Mycobacteriales</taxon>
        <taxon>Mycobacteriaceae</taxon>
        <taxon>Mycobacterium</taxon>
        <taxon>Mycobacterium avium complex (MAC)</taxon>
    </lineage>
</organism>
<feature type="domain" description="PPE family C-terminal" evidence="4">
    <location>
        <begin position="325"/>
        <end position="406"/>
    </location>
</feature>
<dbReference type="Gene3D" id="1.20.1260.20">
    <property type="entry name" value="PPE superfamily"/>
    <property type="match status" value="1"/>
</dbReference>
<comment type="similarity">
    <text evidence="1">Belongs to the mycobacterial PPE family.</text>
</comment>
<dbReference type="PANTHER" id="PTHR46766">
    <property type="entry name" value="GLUTAMINE-RICH PROTEIN 2"/>
    <property type="match status" value="1"/>
</dbReference>
<feature type="region of interest" description="Disordered" evidence="2">
    <location>
        <begin position="167"/>
        <end position="229"/>
    </location>
</feature>
<evidence type="ECO:0000256" key="2">
    <source>
        <dbReference type="SAM" id="MobiDB-lite"/>
    </source>
</evidence>
<dbReference type="InterPro" id="IPR038332">
    <property type="entry name" value="PPE_sf"/>
</dbReference>
<dbReference type="GO" id="GO:0052572">
    <property type="term" value="P:response to host immune response"/>
    <property type="evidence" value="ECO:0007669"/>
    <property type="project" value="TreeGrafter"/>
</dbReference>
<gene>
    <name evidence="5" type="ORF">MCOL_V209665</name>
</gene>
<evidence type="ECO:0000259" key="4">
    <source>
        <dbReference type="Pfam" id="PF12484"/>
    </source>
</evidence>
<evidence type="ECO:0000313" key="5">
    <source>
        <dbReference type="EMBL" id="EJO90448.1"/>
    </source>
</evidence>
<dbReference type="RefSeq" id="WP_007771423.1">
    <property type="nucleotide sequence ID" value="NZ_AFVW02000002.1"/>
</dbReference>
<dbReference type="eggNOG" id="COG5651">
    <property type="taxonomic scope" value="Bacteria"/>
</dbReference>
<dbReference type="InterPro" id="IPR000030">
    <property type="entry name" value="PPE_dom"/>
</dbReference>
<reference evidence="5 6" key="1">
    <citation type="journal article" date="2011" name="J. Bacteriol.">
        <title>Genome sequence of the Mycobacterium colombiense type strain, CECT 3035.</title>
        <authorList>
            <person name="Gonzalez-Perez M."/>
            <person name="Murcia M.I."/>
            <person name="Landsman D."/>
            <person name="Jordan I.K."/>
            <person name="Marino-Ramirez L."/>
        </authorList>
    </citation>
    <scope>NUCLEOTIDE SEQUENCE [LARGE SCALE GENOMIC DNA]</scope>
    <source>
        <strain evidence="5 6">CECT 3035</strain>
    </source>
</reference>
<dbReference type="Pfam" id="PF12484">
    <property type="entry name" value="PPE-SVP"/>
    <property type="match status" value="1"/>
</dbReference>